<evidence type="ECO:0000313" key="2">
    <source>
        <dbReference type="EMBL" id="RZC61836.1"/>
    </source>
</evidence>
<accession>A0A4Y7JMN7</accession>
<sequence length="481" mass="54463">MDKIEIMTSYIQGLSTVQKLQKLQQSDLNENERVAVEGILDNAVTQLKMVQSHMKKTLAESTSAPSLNFGAKQQDGKMEDIVCRKCGKFKKLKTVGAVVITELDVIRRLKAGCNAGGNQVLSQDRDEILSRAVWRKFQTHQRTTSPPLLVPKVGFGGSEEMISCPRREQKYRPTDGVMQPTLMKFGPSGVEAYPDQDRTANSRSHRNIESTGYSATSEASFSSADYSESYSSSEESDSPPQHAMHLDRRRRDRSISRSRSPQSRYSGSSRSYTSYDAYDSYPEEEYPVAYNYDSYDSSPEEYPVARGNRSYTSYDSYNSSPEEEYPVARRSRFPKNDPPQKKMGHVRRLTTKLGGMLRRDHHGDSSKDDKSARDYHPSVQKPVGNGKLHHEIKGKHMPIQTRKTAKVEEKASHQQGFLTLAKRVRGHVFGSKKSKPSSSGVRRLERAVTGKEKVTAKKRHWWHKLRRQGLPNKRGQAPLKL</sequence>
<evidence type="ECO:0000256" key="1">
    <source>
        <dbReference type="SAM" id="MobiDB-lite"/>
    </source>
</evidence>
<feature type="region of interest" description="Disordered" evidence="1">
    <location>
        <begin position="177"/>
        <end position="279"/>
    </location>
</feature>
<reference evidence="2 3" key="1">
    <citation type="journal article" date="2018" name="Science">
        <title>The opium poppy genome and morphinan production.</title>
        <authorList>
            <person name="Guo L."/>
            <person name="Winzer T."/>
            <person name="Yang X."/>
            <person name="Li Y."/>
            <person name="Ning Z."/>
            <person name="He Z."/>
            <person name="Teodor R."/>
            <person name="Lu Y."/>
            <person name="Bowser T.A."/>
            <person name="Graham I.A."/>
            <person name="Ye K."/>
        </authorList>
    </citation>
    <scope>NUCLEOTIDE SEQUENCE [LARGE SCALE GENOMIC DNA]</scope>
    <source>
        <strain evidence="3">cv. HN1</strain>
        <tissue evidence="2">Leaves</tissue>
    </source>
</reference>
<protein>
    <submittedName>
        <fullName evidence="2">Uncharacterized protein</fullName>
    </submittedName>
</protein>
<feature type="compositionally biased region" description="Low complexity" evidence="1">
    <location>
        <begin position="257"/>
        <end position="271"/>
    </location>
</feature>
<feature type="region of interest" description="Disordered" evidence="1">
    <location>
        <begin position="428"/>
        <end position="481"/>
    </location>
</feature>
<feature type="compositionally biased region" description="Polar residues" evidence="1">
    <location>
        <begin position="309"/>
        <end position="320"/>
    </location>
</feature>
<gene>
    <name evidence="2" type="ORF">C5167_023593</name>
</gene>
<keyword evidence="3" id="KW-1185">Reference proteome</keyword>
<dbReference type="AlphaFoldDB" id="A0A4Y7JMN7"/>
<feature type="compositionally biased region" description="Low complexity" evidence="1">
    <location>
        <begin position="217"/>
        <end position="233"/>
    </location>
</feature>
<organism evidence="2 3">
    <name type="scientific">Papaver somniferum</name>
    <name type="common">Opium poppy</name>
    <dbReference type="NCBI Taxonomy" id="3469"/>
    <lineage>
        <taxon>Eukaryota</taxon>
        <taxon>Viridiplantae</taxon>
        <taxon>Streptophyta</taxon>
        <taxon>Embryophyta</taxon>
        <taxon>Tracheophyta</taxon>
        <taxon>Spermatophyta</taxon>
        <taxon>Magnoliopsida</taxon>
        <taxon>Ranunculales</taxon>
        <taxon>Papaveraceae</taxon>
        <taxon>Papaveroideae</taxon>
        <taxon>Papaver</taxon>
    </lineage>
</organism>
<feature type="compositionally biased region" description="Basic and acidic residues" evidence="1">
    <location>
        <begin position="357"/>
        <end position="376"/>
    </location>
</feature>
<feature type="non-terminal residue" evidence="2">
    <location>
        <position position="481"/>
    </location>
</feature>
<feature type="compositionally biased region" description="Basic residues" evidence="1">
    <location>
        <begin position="456"/>
        <end position="467"/>
    </location>
</feature>
<name>A0A4Y7JMN7_PAPSO</name>
<feature type="region of interest" description="Disordered" evidence="1">
    <location>
        <begin position="291"/>
        <end position="414"/>
    </location>
</feature>
<dbReference type="EMBL" id="CM010719">
    <property type="protein sequence ID" value="RZC61836.1"/>
    <property type="molecule type" value="Genomic_DNA"/>
</dbReference>
<proteinExistence type="predicted"/>
<dbReference type="Proteomes" id="UP000316621">
    <property type="component" value="Chromosome 5"/>
</dbReference>
<dbReference type="Gramene" id="RZC61836">
    <property type="protein sequence ID" value="RZC61836"/>
    <property type="gene ID" value="C5167_023593"/>
</dbReference>
<feature type="compositionally biased region" description="Basic and acidic residues" evidence="1">
    <location>
        <begin position="442"/>
        <end position="455"/>
    </location>
</feature>
<evidence type="ECO:0000313" key="3">
    <source>
        <dbReference type="Proteomes" id="UP000316621"/>
    </source>
</evidence>